<evidence type="ECO:0000313" key="6">
    <source>
        <dbReference type="EMBL" id="OEJ86385.1"/>
    </source>
</evidence>
<feature type="transmembrane region" description="Helical" evidence="5">
    <location>
        <begin position="496"/>
        <end position="513"/>
    </location>
</feature>
<dbReference type="GO" id="GO:0034755">
    <property type="term" value="P:iron ion transmembrane transport"/>
    <property type="evidence" value="ECO:0007669"/>
    <property type="project" value="TreeGrafter"/>
</dbReference>
<comment type="subcellular location">
    <subcellularLocation>
        <location evidence="1">Membrane</location>
        <topology evidence="1">Multi-pass membrane protein</topology>
    </subcellularLocation>
</comment>
<evidence type="ECO:0000313" key="7">
    <source>
        <dbReference type="Proteomes" id="UP000095728"/>
    </source>
</evidence>
<dbReference type="EMBL" id="LPNM01000006">
    <property type="protein sequence ID" value="OEJ86385.1"/>
    <property type="molecule type" value="Genomic_DNA"/>
</dbReference>
<feature type="transmembrane region" description="Helical" evidence="5">
    <location>
        <begin position="212"/>
        <end position="234"/>
    </location>
</feature>
<dbReference type="FunCoup" id="A0A1E5RHM8">
    <property type="interactions" value="255"/>
</dbReference>
<keyword evidence="3 5" id="KW-1133">Transmembrane helix</keyword>
<comment type="caution">
    <text evidence="6">The sequence shown here is derived from an EMBL/GenBank/DDBJ whole genome shotgun (WGS) entry which is preliminary data.</text>
</comment>
<feature type="transmembrane region" description="Helical" evidence="5">
    <location>
        <begin position="148"/>
        <end position="173"/>
    </location>
</feature>
<evidence type="ECO:0000256" key="1">
    <source>
        <dbReference type="ARBA" id="ARBA00004141"/>
    </source>
</evidence>
<name>A0A1E5RHM8_9ASCO</name>
<dbReference type="GO" id="GO:0005886">
    <property type="term" value="C:plasma membrane"/>
    <property type="evidence" value="ECO:0007669"/>
    <property type="project" value="TreeGrafter"/>
</dbReference>
<evidence type="ECO:0000256" key="3">
    <source>
        <dbReference type="ARBA" id="ARBA00022989"/>
    </source>
</evidence>
<dbReference type="PRINTS" id="PR00447">
    <property type="entry name" value="NATRESASSCMP"/>
</dbReference>
<dbReference type="NCBIfam" id="TIGR01197">
    <property type="entry name" value="nramp"/>
    <property type="match status" value="1"/>
</dbReference>
<dbReference type="NCBIfam" id="NF037982">
    <property type="entry name" value="Nramp_1"/>
    <property type="match status" value="1"/>
</dbReference>
<dbReference type="Pfam" id="PF01566">
    <property type="entry name" value="Nramp"/>
    <property type="match status" value="2"/>
</dbReference>
<dbReference type="InParanoid" id="A0A1E5RHM8"/>
<feature type="transmembrane region" description="Helical" evidence="5">
    <location>
        <begin position="68"/>
        <end position="85"/>
    </location>
</feature>
<keyword evidence="4 5" id="KW-0472">Membrane</keyword>
<feature type="transmembrane region" description="Helical" evidence="5">
    <location>
        <begin position="400"/>
        <end position="424"/>
    </location>
</feature>
<evidence type="ECO:0000256" key="5">
    <source>
        <dbReference type="SAM" id="Phobius"/>
    </source>
</evidence>
<feature type="transmembrane region" description="Helical" evidence="5">
    <location>
        <begin position="560"/>
        <end position="582"/>
    </location>
</feature>
<dbReference type="GO" id="GO:0005384">
    <property type="term" value="F:manganese ion transmembrane transporter activity"/>
    <property type="evidence" value="ECO:0007669"/>
    <property type="project" value="TreeGrafter"/>
</dbReference>
<dbReference type="PANTHER" id="PTHR11706">
    <property type="entry name" value="SOLUTE CARRIER PROTEIN FAMILY 11 MEMBER"/>
    <property type="match status" value="1"/>
</dbReference>
<dbReference type="AlphaFoldDB" id="A0A1E5RHM8"/>
<feature type="transmembrane region" description="Helical" evidence="5">
    <location>
        <begin position="452"/>
        <end position="475"/>
    </location>
</feature>
<dbReference type="GO" id="GO:0015086">
    <property type="term" value="F:cadmium ion transmembrane transporter activity"/>
    <property type="evidence" value="ECO:0007669"/>
    <property type="project" value="TreeGrafter"/>
</dbReference>
<evidence type="ECO:0000256" key="4">
    <source>
        <dbReference type="ARBA" id="ARBA00023136"/>
    </source>
</evidence>
<dbReference type="InterPro" id="IPR001046">
    <property type="entry name" value="NRAMP_fam"/>
</dbReference>
<keyword evidence="7" id="KW-1185">Reference proteome</keyword>
<feature type="transmembrane region" description="Helical" evidence="5">
    <location>
        <begin position="179"/>
        <end position="200"/>
    </location>
</feature>
<organism evidence="6 7">
    <name type="scientific">Hanseniaspora osmophila</name>
    <dbReference type="NCBI Taxonomy" id="56408"/>
    <lineage>
        <taxon>Eukaryota</taxon>
        <taxon>Fungi</taxon>
        <taxon>Dikarya</taxon>
        <taxon>Ascomycota</taxon>
        <taxon>Saccharomycotina</taxon>
        <taxon>Saccharomycetes</taxon>
        <taxon>Saccharomycodales</taxon>
        <taxon>Saccharomycodaceae</taxon>
        <taxon>Hanseniaspora</taxon>
    </lineage>
</organism>
<feature type="transmembrane region" description="Helical" evidence="5">
    <location>
        <begin position="105"/>
        <end position="127"/>
    </location>
</feature>
<proteinExistence type="predicted"/>
<accession>A0A1E5RHM8</accession>
<keyword evidence="2 5" id="KW-0812">Transmembrane</keyword>
<dbReference type="Proteomes" id="UP000095728">
    <property type="component" value="Unassembled WGS sequence"/>
</dbReference>
<feature type="transmembrane region" description="Helical" evidence="5">
    <location>
        <begin position="519"/>
        <end position="539"/>
    </location>
</feature>
<feature type="transmembrane region" description="Helical" evidence="5">
    <location>
        <begin position="266"/>
        <end position="288"/>
    </location>
</feature>
<dbReference type="PANTHER" id="PTHR11706:SF101">
    <property type="entry name" value="MANGANESE TRANSPORTER SMF1"/>
    <property type="match status" value="1"/>
</dbReference>
<sequence length="585" mass="63702">MSSNAMSIGFELTDLKDNTKTYLSPINSINPSLSKKSADQNSVSFKKGNLKAKIQNMKPHLKGQYRSFFAKLVTYTSGFLISSAYMDPGNYSVNVNTGAQNQYALLTVIFLSSCIAVFLQSLCIKLGSVTGMDLAKNCKKNCNKYINFILWMFAQTAIICTDIAEVIGTSIALNILLKIPLYGGVLLTSFDIMLVLIFFRPGGSNSLKIFKVYEFCVAILVIGVAICFAIQLGYLPQGTSVRQIFKGFIPTHALFENDGILNSTSVLGATVMPHSLYVGSSIVLYRLLKYDISKGNFDENDLEVNQSHNTADDVEVTVVDQIETGNGSCSNAVHPTATTKQTIETTASKDQANISENEVPPKLPKENEISEFDIVNSMYTGYKPSIAAINYCIKSSIIELAVTLMTVALFVNCAIIIVAGATLYGSAEATGASIYTIHDLLSKSLSKTVGTVFIIALLLSGECAGMLCAHASCVLDGHLNKQLSNVWQKRLATRGISIIPALVVSLVVGKAGINKTLNVTQVILSVLLPFITLPIFYFTSRSKYMTVVENGVTKDYSNNWITIFLCVIIWVFISTLNMYMIVESA</sequence>
<dbReference type="STRING" id="56408.A0A1E5RHM8"/>
<evidence type="ECO:0000256" key="2">
    <source>
        <dbReference type="ARBA" id="ARBA00022692"/>
    </source>
</evidence>
<reference evidence="7" key="1">
    <citation type="journal article" date="2016" name="Genome Announc.">
        <title>Genome sequences of three species of Hanseniaspora isolated from spontaneous wine fermentations.</title>
        <authorList>
            <person name="Sternes P.R."/>
            <person name="Lee D."/>
            <person name="Kutyna D.R."/>
            <person name="Borneman A.R."/>
        </authorList>
    </citation>
    <scope>NUCLEOTIDE SEQUENCE [LARGE SCALE GENOMIC DNA]</scope>
    <source>
        <strain evidence="7">AWRI3579</strain>
    </source>
</reference>
<gene>
    <name evidence="6" type="ORF">AWRI3579_g1452</name>
</gene>
<dbReference type="GO" id="GO:0030026">
    <property type="term" value="P:intracellular manganese ion homeostasis"/>
    <property type="evidence" value="ECO:0007669"/>
    <property type="project" value="TreeGrafter"/>
</dbReference>
<protein>
    <submittedName>
        <fullName evidence="6">Manganese transporter SMF1</fullName>
    </submittedName>
</protein>
<dbReference type="OrthoDB" id="409173at2759"/>